<feature type="transmembrane region" description="Helical" evidence="1">
    <location>
        <begin position="540"/>
        <end position="565"/>
    </location>
</feature>
<feature type="transmembrane region" description="Helical" evidence="1">
    <location>
        <begin position="571"/>
        <end position="592"/>
    </location>
</feature>
<organism evidence="2 3">
    <name type="scientific">Anisodus acutangulus</name>
    <dbReference type="NCBI Taxonomy" id="402998"/>
    <lineage>
        <taxon>Eukaryota</taxon>
        <taxon>Viridiplantae</taxon>
        <taxon>Streptophyta</taxon>
        <taxon>Embryophyta</taxon>
        <taxon>Tracheophyta</taxon>
        <taxon>Spermatophyta</taxon>
        <taxon>Magnoliopsida</taxon>
        <taxon>eudicotyledons</taxon>
        <taxon>Gunneridae</taxon>
        <taxon>Pentapetalae</taxon>
        <taxon>asterids</taxon>
        <taxon>lamiids</taxon>
        <taxon>Solanales</taxon>
        <taxon>Solanaceae</taxon>
        <taxon>Solanoideae</taxon>
        <taxon>Hyoscyameae</taxon>
        <taxon>Anisodus</taxon>
    </lineage>
</organism>
<dbReference type="AlphaFoldDB" id="A0A9Q1MS96"/>
<feature type="transmembrane region" description="Helical" evidence="1">
    <location>
        <begin position="463"/>
        <end position="484"/>
    </location>
</feature>
<proteinExistence type="predicted"/>
<dbReference type="InterPro" id="IPR007720">
    <property type="entry name" value="PigQ/GPI1"/>
</dbReference>
<evidence type="ECO:0000256" key="1">
    <source>
        <dbReference type="SAM" id="Phobius"/>
    </source>
</evidence>
<gene>
    <name evidence="2" type="ORF">K7X08_001568</name>
</gene>
<evidence type="ECO:0000313" key="2">
    <source>
        <dbReference type="EMBL" id="KAJ8565108.1"/>
    </source>
</evidence>
<feature type="transmembrane region" description="Helical" evidence="1">
    <location>
        <begin position="434"/>
        <end position="456"/>
    </location>
</feature>
<dbReference type="PANTHER" id="PTHR47555">
    <property type="entry name" value="N-ACETYLGLUCOSAMINYL TRANSFERASE COMPONENT FAMILY PROTEIN / GPI1 FAMILY PROTEIN"/>
    <property type="match status" value="1"/>
</dbReference>
<keyword evidence="1" id="KW-0472">Membrane</keyword>
<dbReference type="GO" id="GO:0006506">
    <property type="term" value="P:GPI anchor biosynthetic process"/>
    <property type="evidence" value="ECO:0007669"/>
    <property type="project" value="InterPro"/>
</dbReference>
<dbReference type="GO" id="GO:0016020">
    <property type="term" value="C:membrane"/>
    <property type="evidence" value="ECO:0007669"/>
    <property type="project" value="InterPro"/>
</dbReference>
<dbReference type="OrthoDB" id="70250at2759"/>
<dbReference type="PANTHER" id="PTHR47555:SF2">
    <property type="entry name" value="N-ACETYLGLUCOSAMINYL TRANSFERASE COMPONENT FAMILY PROTEIN _ GPI1 FAMILY PROTEIN"/>
    <property type="match status" value="1"/>
</dbReference>
<accession>A0A9Q1MS96</accession>
<dbReference type="EMBL" id="JAJAGQ010000004">
    <property type="protein sequence ID" value="KAJ8565108.1"/>
    <property type="molecule type" value="Genomic_DNA"/>
</dbReference>
<keyword evidence="1" id="KW-0812">Transmembrane</keyword>
<dbReference type="Pfam" id="PF05024">
    <property type="entry name" value="Gpi1"/>
    <property type="match status" value="1"/>
</dbReference>
<name>A0A9Q1MS96_9SOLA</name>
<dbReference type="Proteomes" id="UP001152561">
    <property type="component" value="Unassembled WGS sequence"/>
</dbReference>
<evidence type="ECO:0000313" key="3">
    <source>
        <dbReference type="Proteomes" id="UP001152561"/>
    </source>
</evidence>
<protein>
    <submittedName>
        <fullName evidence="2">Uncharacterized protein</fullName>
    </submittedName>
</protein>
<comment type="caution">
    <text evidence="2">The sequence shown here is derived from an EMBL/GenBank/DDBJ whole genome shotgun (WGS) entry which is preliminary data.</text>
</comment>
<sequence>MRRTNNRKCRVWWPTHLSSSLNQLNNLHTCAFLFGWFISSSEASFDIVVAFACDESALLSMTTHMNLERVLQGINSKMPVLLQAKSKFSLLGYYAANFSSNGQLLMVRGKGNKHINSTNKRTCMRAEQHAPEGKRGRWKCGCHKLDVILEQCRGFSLEDNIWAQIVCDNSQASSRKVELIPKVHHIHRKGEAIFQLDVHVVFYGIPVFSGHHYSLGFKSSSEWVTNHCKKPEWVKDLNRKQPYLDLDAVILSINTASAAKVFTEADNSSKRSRVPFHFFCMFSILTWQLLAVLLASFSTIFYVILQSFHVCLIHVSHSYIYVALEKVFCNTCKNLEIRCCQLLYWPVILKDYGLRSQSCVEYAEKAAFHKHSMWTSLVVDLLLGNFLGIILWSRARAACPWVSSISENATNYLLRTGCVWLMGNPAGFKLNTELAGVLGTISLIAIQIWSTLWWLLGFFLIHLIKVVAVFGSLFGLTAAAALIIDTISLATTHVSILQWLLTLLYSWQIQAVDALWRLFRGRKWNPLRQRLDSYAYSVEQHIVGSLLFTPLLLLLPTTSLFYIFFTIMKTTISFVCITIQFGISIIHATPYIKIFFWFMRRKRFPGALWFEIVLCQRNATNSTEVESANKNASGSENSRRASCSKSTVLVSFLHSNFLSLRQVVWPHYRNVFSDVSRSSIALSAYGVLTGKRTPSAPKIGLPPTLPWMSIPYKEYWHLCHEAIAEPLRRGFAEDIENVVGPNILLDDILSSEVDKSLLNAVKDSIVQG</sequence>
<feature type="transmembrane region" description="Helical" evidence="1">
    <location>
        <begin position="496"/>
        <end position="519"/>
    </location>
</feature>
<keyword evidence="1" id="KW-1133">Transmembrane helix</keyword>
<feature type="transmembrane region" description="Helical" evidence="1">
    <location>
        <begin position="278"/>
        <end position="305"/>
    </location>
</feature>
<reference evidence="3" key="1">
    <citation type="journal article" date="2023" name="Proc. Natl. Acad. Sci. U.S.A.">
        <title>Genomic and structural basis for evolution of tropane alkaloid biosynthesis.</title>
        <authorList>
            <person name="Wanga Y.-J."/>
            <person name="Taina T."/>
            <person name="Yua J.-Y."/>
            <person name="Lia J."/>
            <person name="Xua B."/>
            <person name="Chenc J."/>
            <person name="D'Auriad J.C."/>
            <person name="Huanga J.-P."/>
            <person name="Huanga S.-X."/>
        </authorList>
    </citation>
    <scope>NUCLEOTIDE SEQUENCE [LARGE SCALE GENOMIC DNA]</scope>
    <source>
        <strain evidence="3">cv. KIB-2019</strain>
    </source>
</reference>
<keyword evidence="3" id="KW-1185">Reference proteome</keyword>